<reference evidence="1" key="1">
    <citation type="journal article" date="2014" name="Front. Microbiol.">
        <title>High frequency of phylogenetically diverse reductive dehalogenase-homologous genes in deep subseafloor sedimentary metagenomes.</title>
        <authorList>
            <person name="Kawai M."/>
            <person name="Futagami T."/>
            <person name="Toyoda A."/>
            <person name="Takaki Y."/>
            <person name="Nishi S."/>
            <person name="Hori S."/>
            <person name="Arai W."/>
            <person name="Tsubouchi T."/>
            <person name="Morono Y."/>
            <person name="Uchiyama I."/>
            <person name="Ito T."/>
            <person name="Fujiyama A."/>
            <person name="Inagaki F."/>
            <person name="Takami H."/>
        </authorList>
    </citation>
    <scope>NUCLEOTIDE SEQUENCE</scope>
    <source>
        <strain evidence="1">Expedition CK06-06</strain>
    </source>
</reference>
<gene>
    <name evidence="1" type="ORF">S01H1_73353</name>
</gene>
<sequence length="45" mass="5308">TTYCISRVLVKMNIHKIREKSGFKVPLFSFFLSDVKKKGSYNIRK</sequence>
<feature type="non-terminal residue" evidence="1">
    <location>
        <position position="1"/>
    </location>
</feature>
<evidence type="ECO:0000313" key="1">
    <source>
        <dbReference type="EMBL" id="GAG29014.1"/>
    </source>
</evidence>
<organism evidence="1">
    <name type="scientific">marine sediment metagenome</name>
    <dbReference type="NCBI Taxonomy" id="412755"/>
    <lineage>
        <taxon>unclassified sequences</taxon>
        <taxon>metagenomes</taxon>
        <taxon>ecological metagenomes</taxon>
    </lineage>
</organism>
<dbReference type="EMBL" id="BARS01049011">
    <property type="protein sequence ID" value="GAG29014.1"/>
    <property type="molecule type" value="Genomic_DNA"/>
</dbReference>
<accession>X0WDI7</accession>
<protein>
    <submittedName>
        <fullName evidence="1">Uncharacterized protein</fullName>
    </submittedName>
</protein>
<name>X0WDI7_9ZZZZ</name>
<dbReference type="AlphaFoldDB" id="X0WDI7"/>
<comment type="caution">
    <text evidence="1">The sequence shown here is derived from an EMBL/GenBank/DDBJ whole genome shotgun (WGS) entry which is preliminary data.</text>
</comment>
<proteinExistence type="predicted"/>